<sequence length="515" mass="57649">MEITTSNALVSCDGSGYDWSDQAKEGPANFALIAYSSTSSNSKFTREPIVINPVVKNNEAKASDAKPKPKVVVNAAKPKAVVNATRPKAVVIAVKGNNVNAVKASTCWVWKPKNKVLDHVSKHNSASITLKKFDYGNPQIDLQDQGVIDSGCSRHMTRNMSYLTDFKEIDGGYVAFGGNPKGGKITSRGTKACNDASKARIESVPGKDYILLPLWTADPPFSQISKNSPDAGFKPSSNDGKEVDEDLKKIYIELPDDPNMPHLEDIVYSDDDEDVGAEADMNNLDTFMPRGKIDKTLFIRRDKGDILLVQVYVDDIIFGSTKKSLCTEFEKMMQKKFQMSSMGELTFFLGLLIYGSARNSSGLFLSKQKLSMGKYQLQALVDGKGCGINKEMDDSLERAATTATSLDAEQNRGYINKTQSKATPNEPMMRYFLFGRNLEELHVTWAHLEKKQTRLRTYTNIDQEFLYNGWRRRHRYNVTPSPRRLRRRHTIPRRHFSGGVASFVMLLVMDVHVRL</sequence>
<dbReference type="Pfam" id="PF22936">
    <property type="entry name" value="Pol_BBD"/>
    <property type="match status" value="1"/>
</dbReference>
<reference evidence="3" key="2">
    <citation type="submission" date="2022-01" db="EMBL/GenBank/DDBJ databases">
        <authorList>
            <person name="Yamashiro T."/>
            <person name="Shiraishi A."/>
            <person name="Satake H."/>
            <person name="Nakayama K."/>
        </authorList>
    </citation>
    <scope>NUCLEOTIDE SEQUENCE</scope>
</reference>
<dbReference type="EMBL" id="BQNB010015479">
    <property type="protein sequence ID" value="GJT40501.1"/>
    <property type="molecule type" value="Genomic_DNA"/>
</dbReference>
<dbReference type="InterPro" id="IPR013103">
    <property type="entry name" value="RVT_2"/>
</dbReference>
<proteinExistence type="predicted"/>
<dbReference type="Proteomes" id="UP001151760">
    <property type="component" value="Unassembled WGS sequence"/>
</dbReference>
<name>A0ABQ5DQG0_9ASTR</name>
<comment type="caution">
    <text evidence="3">The sequence shown here is derived from an EMBL/GenBank/DDBJ whole genome shotgun (WGS) entry which is preliminary data.</text>
</comment>
<dbReference type="InterPro" id="IPR054722">
    <property type="entry name" value="PolX-like_BBD"/>
</dbReference>
<accession>A0ABQ5DQG0</accession>
<gene>
    <name evidence="3" type="ORF">Tco_0940366</name>
</gene>
<evidence type="ECO:0000313" key="4">
    <source>
        <dbReference type="Proteomes" id="UP001151760"/>
    </source>
</evidence>
<reference evidence="3" key="1">
    <citation type="journal article" date="2022" name="Int. J. Mol. Sci.">
        <title>Draft Genome of Tanacetum Coccineum: Genomic Comparison of Closely Related Tanacetum-Family Plants.</title>
        <authorList>
            <person name="Yamashiro T."/>
            <person name="Shiraishi A."/>
            <person name="Nakayama K."/>
            <person name="Satake H."/>
        </authorList>
    </citation>
    <scope>NUCLEOTIDE SEQUENCE</scope>
</reference>
<organism evidence="3 4">
    <name type="scientific">Tanacetum coccineum</name>
    <dbReference type="NCBI Taxonomy" id="301880"/>
    <lineage>
        <taxon>Eukaryota</taxon>
        <taxon>Viridiplantae</taxon>
        <taxon>Streptophyta</taxon>
        <taxon>Embryophyta</taxon>
        <taxon>Tracheophyta</taxon>
        <taxon>Spermatophyta</taxon>
        <taxon>Magnoliopsida</taxon>
        <taxon>eudicotyledons</taxon>
        <taxon>Gunneridae</taxon>
        <taxon>Pentapetalae</taxon>
        <taxon>asterids</taxon>
        <taxon>campanulids</taxon>
        <taxon>Asterales</taxon>
        <taxon>Asteraceae</taxon>
        <taxon>Asteroideae</taxon>
        <taxon>Anthemideae</taxon>
        <taxon>Anthemidinae</taxon>
        <taxon>Tanacetum</taxon>
    </lineage>
</organism>
<evidence type="ECO:0000313" key="3">
    <source>
        <dbReference type="EMBL" id="GJT40501.1"/>
    </source>
</evidence>
<feature type="domain" description="Retrovirus-related Pol polyprotein from transposon TNT 1-94-like beta-barrel" evidence="2">
    <location>
        <begin position="147"/>
        <end position="179"/>
    </location>
</feature>
<feature type="domain" description="Reverse transcriptase Ty1/copia-type" evidence="1">
    <location>
        <begin position="292"/>
        <end position="355"/>
    </location>
</feature>
<evidence type="ECO:0000259" key="1">
    <source>
        <dbReference type="Pfam" id="PF07727"/>
    </source>
</evidence>
<evidence type="ECO:0000259" key="2">
    <source>
        <dbReference type="Pfam" id="PF22936"/>
    </source>
</evidence>
<dbReference type="Pfam" id="PF07727">
    <property type="entry name" value="RVT_2"/>
    <property type="match status" value="1"/>
</dbReference>
<keyword evidence="4" id="KW-1185">Reference proteome</keyword>
<protein>
    <submittedName>
        <fullName evidence="3">Uncharacterized mitochondrial protein-like protein</fullName>
    </submittedName>
</protein>